<dbReference type="EMBL" id="AEVO01000156">
    <property type="protein sequence ID" value="EFY06074.1"/>
    <property type="molecule type" value="Genomic_DNA"/>
</dbReference>
<dbReference type="AlphaFoldDB" id="E8LN13"/>
<keyword evidence="4 8" id="KW-0238">DNA-binding</keyword>
<evidence type="ECO:0000256" key="2">
    <source>
        <dbReference type="ARBA" id="ARBA00013729"/>
    </source>
</evidence>
<dbReference type="FunFam" id="1.10.287.180:FF:000001">
    <property type="entry name" value="Transcription elongation factor GreA"/>
    <property type="match status" value="1"/>
</dbReference>
<dbReference type="HOGENOM" id="CLU_101379_2_0_6"/>
<comment type="similarity">
    <text evidence="1 8 9">Belongs to the GreA/GreB family.</text>
</comment>
<evidence type="ECO:0000256" key="4">
    <source>
        <dbReference type="ARBA" id="ARBA00023125"/>
    </source>
</evidence>
<organism evidence="12 13">
    <name type="scientific">Succinatimonas hippei (strain DSM 22608 / JCM 16073 / KCTC 15190 / YIT 12066)</name>
    <dbReference type="NCBI Taxonomy" id="762983"/>
    <lineage>
        <taxon>Bacteria</taxon>
        <taxon>Pseudomonadati</taxon>
        <taxon>Pseudomonadota</taxon>
        <taxon>Gammaproteobacteria</taxon>
        <taxon>Aeromonadales</taxon>
        <taxon>Succinivibrionaceae</taxon>
        <taxon>Succinatimonas</taxon>
    </lineage>
</organism>
<dbReference type="Gene3D" id="1.10.287.180">
    <property type="entry name" value="Transcription elongation factor, GreA/GreB, N-terminal domain"/>
    <property type="match status" value="1"/>
</dbReference>
<dbReference type="Gene3D" id="3.10.50.30">
    <property type="entry name" value="Transcription elongation factor, GreA/GreB, C-terminal domain"/>
    <property type="match status" value="1"/>
</dbReference>
<evidence type="ECO:0000256" key="9">
    <source>
        <dbReference type="RuleBase" id="RU000556"/>
    </source>
</evidence>
<reference evidence="12 13" key="1">
    <citation type="submission" date="2011-01" db="EMBL/GenBank/DDBJ databases">
        <authorList>
            <person name="Weinstock G."/>
            <person name="Sodergren E."/>
            <person name="Clifton S."/>
            <person name="Fulton L."/>
            <person name="Fulton B."/>
            <person name="Courtney L."/>
            <person name="Fronick C."/>
            <person name="Harrison M."/>
            <person name="Strong C."/>
            <person name="Farmer C."/>
            <person name="Delahaunty K."/>
            <person name="Markovic C."/>
            <person name="Hall O."/>
            <person name="Minx P."/>
            <person name="Tomlinson C."/>
            <person name="Mitreva M."/>
            <person name="Hou S."/>
            <person name="Chen J."/>
            <person name="Wollam A."/>
            <person name="Pepin K.H."/>
            <person name="Johnson M."/>
            <person name="Bhonagiri V."/>
            <person name="Zhang X."/>
            <person name="Suruliraj S."/>
            <person name="Warren W."/>
            <person name="Chinwalla A."/>
            <person name="Mardis E.R."/>
            <person name="Wilson R.K."/>
        </authorList>
    </citation>
    <scope>NUCLEOTIDE SEQUENCE [LARGE SCALE GENOMIC DNA]</scope>
    <source>
        <strain evidence="13">DSM 22608 / JCM 16073 / KCTC 15190 / YIT 12066</strain>
    </source>
</reference>
<evidence type="ECO:0000256" key="3">
    <source>
        <dbReference type="ARBA" id="ARBA00023015"/>
    </source>
</evidence>
<comment type="function">
    <text evidence="6 8 9">Necessary for efficient RNA polymerase transcription elongation past template-encoded arresting sites. The arresting sites in DNA have the property of trapping a certain fraction of elongating RNA polymerases that pass through, resulting in locked ternary complexes. Cleavage of the nascent transcript by cleavage factors such as GreA or GreB allows the resumption of elongation from the new 3'terminus. GreA releases sequences of 2 to 3 nucleotides.</text>
</comment>
<dbReference type="Proteomes" id="UP000018458">
    <property type="component" value="Unassembled WGS sequence"/>
</dbReference>
<keyword evidence="12" id="KW-0648">Protein biosynthesis</keyword>
<feature type="domain" description="Transcription elongation factor GreA/GreB N-terminal" evidence="11">
    <location>
        <begin position="33"/>
        <end position="102"/>
    </location>
</feature>
<dbReference type="InterPro" id="IPR036805">
    <property type="entry name" value="Tscrpt_elong_fac_GreA/B_N_sf"/>
</dbReference>
<dbReference type="GO" id="GO:0003746">
    <property type="term" value="F:translation elongation factor activity"/>
    <property type="evidence" value="ECO:0007669"/>
    <property type="project" value="UniProtKB-KW"/>
</dbReference>
<dbReference type="InterPro" id="IPR028624">
    <property type="entry name" value="Tscrpt_elong_fac_GreA/B"/>
</dbReference>
<dbReference type="SUPFAM" id="SSF46557">
    <property type="entry name" value="GreA transcript cleavage protein, N-terminal domain"/>
    <property type="match status" value="1"/>
</dbReference>
<evidence type="ECO:0000259" key="10">
    <source>
        <dbReference type="Pfam" id="PF01272"/>
    </source>
</evidence>
<dbReference type="SUPFAM" id="SSF54534">
    <property type="entry name" value="FKBP-like"/>
    <property type="match status" value="1"/>
</dbReference>
<dbReference type="HAMAP" id="MF_00105">
    <property type="entry name" value="GreA_GreB"/>
    <property type="match status" value="1"/>
</dbReference>
<evidence type="ECO:0000259" key="11">
    <source>
        <dbReference type="Pfam" id="PF03449"/>
    </source>
</evidence>
<dbReference type="Pfam" id="PF03449">
    <property type="entry name" value="GreA_GreB_N"/>
    <property type="match status" value="1"/>
</dbReference>
<dbReference type="InterPro" id="IPR036953">
    <property type="entry name" value="GreA/GreB_C_sf"/>
</dbReference>
<dbReference type="InterPro" id="IPR022691">
    <property type="entry name" value="Tscrpt_elong_fac_GreA/B_N"/>
</dbReference>
<dbReference type="InterPro" id="IPR018151">
    <property type="entry name" value="TF_GreA/GreB_CS"/>
</dbReference>
<keyword evidence="3 8" id="KW-0805">Transcription regulation</keyword>
<dbReference type="GO" id="GO:0070063">
    <property type="term" value="F:RNA polymerase binding"/>
    <property type="evidence" value="ECO:0007669"/>
    <property type="project" value="InterPro"/>
</dbReference>
<proteinExistence type="inferred from homology"/>
<evidence type="ECO:0000256" key="7">
    <source>
        <dbReference type="ARBA" id="ARBA00030776"/>
    </source>
</evidence>
<dbReference type="eggNOG" id="COG0782">
    <property type="taxonomic scope" value="Bacteria"/>
</dbReference>
<keyword evidence="12" id="KW-0251">Elongation factor</keyword>
<evidence type="ECO:0000313" key="12">
    <source>
        <dbReference type="EMBL" id="EFY06074.1"/>
    </source>
</evidence>
<dbReference type="FunFam" id="3.10.50.30:FF:000001">
    <property type="entry name" value="Transcription elongation factor GreA"/>
    <property type="match status" value="1"/>
</dbReference>
<dbReference type="NCBIfam" id="TIGR01462">
    <property type="entry name" value="greA"/>
    <property type="match status" value="1"/>
</dbReference>
<name>E8LN13_SUCHY</name>
<evidence type="ECO:0000313" key="13">
    <source>
        <dbReference type="Proteomes" id="UP000018458"/>
    </source>
</evidence>
<dbReference type="Pfam" id="PF01272">
    <property type="entry name" value="GreA_GreB"/>
    <property type="match status" value="1"/>
</dbReference>
<protein>
    <recommendedName>
        <fullName evidence="2 8">Transcription elongation factor GreA</fullName>
    </recommendedName>
    <alternativeName>
        <fullName evidence="7 8">Transcript cleavage factor GreA</fullName>
    </alternativeName>
</protein>
<evidence type="ECO:0000256" key="8">
    <source>
        <dbReference type="HAMAP-Rule" id="MF_00105"/>
    </source>
</evidence>
<keyword evidence="13" id="KW-1185">Reference proteome</keyword>
<evidence type="ECO:0000256" key="1">
    <source>
        <dbReference type="ARBA" id="ARBA00008213"/>
    </source>
</evidence>
<dbReference type="NCBIfam" id="NF001264">
    <property type="entry name" value="PRK00226.1-5"/>
    <property type="match status" value="1"/>
</dbReference>
<evidence type="ECO:0000256" key="5">
    <source>
        <dbReference type="ARBA" id="ARBA00023163"/>
    </source>
</evidence>
<dbReference type="STRING" id="762983.HMPREF9444_02166"/>
<dbReference type="PANTHER" id="PTHR30437:SF4">
    <property type="entry name" value="TRANSCRIPTION ELONGATION FACTOR GREA"/>
    <property type="match status" value="1"/>
</dbReference>
<dbReference type="InterPro" id="IPR023459">
    <property type="entry name" value="Tscrpt_elong_fac_GreA/B_fam"/>
</dbReference>
<dbReference type="GO" id="GO:0032784">
    <property type="term" value="P:regulation of DNA-templated transcription elongation"/>
    <property type="evidence" value="ECO:0007669"/>
    <property type="project" value="UniProtKB-UniRule"/>
</dbReference>
<gene>
    <name evidence="8" type="primary">greA</name>
    <name evidence="12" type="ORF">HMPREF9444_02166</name>
</gene>
<comment type="caution">
    <text evidence="12">The sequence shown here is derived from an EMBL/GenBank/DDBJ whole genome shotgun (WGS) entry which is preliminary data.</text>
</comment>
<feature type="domain" description="Transcription elongation factor GreA/GreB C-terminal" evidence="10">
    <location>
        <begin position="117"/>
        <end position="189"/>
    </location>
</feature>
<dbReference type="GO" id="GO:0003677">
    <property type="term" value="F:DNA binding"/>
    <property type="evidence" value="ECO:0007669"/>
    <property type="project" value="UniProtKB-UniRule"/>
</dbReference>
<accession>E8LN13</accession>
<dbReference type="GO" id="GO:0006354">
    <property type="term" value="P:DNA-templated transcription elongation"/>
    <property type="evidence" value="ECO:0007669"/>
    <property type="project" value="TreeGrafter"/>
</dbReference>
<sequence>MQKIEFNLKVLCFFTASLKGRFIFKEKAMEQTPMTARGEMLLRKELERLKLVERPRIVAAIAEARSHGDLSENAEYDAAKEEQGLCEARIKDIEAKLATANIIDVTKLKPAGGAPLKVVFGCTVTVIDVDTDKEVTYKIVGEDEADIQSNLISYKTPIAKGLLGKIEGDEAQINIPRGQVTYEIAEIKYEN</sequence>
<dbReference type="PIRSF" id="PIRSF006092">
    <property type="entry name" value="GreA_GreB"/>
    <property type="match status" value="1"/>
</dbReference>
<dbReference type="PROSITE" id="PS00829">
    <property type="entry name" value="GREAB_1"/>
    <property type="match status" value="1"/>
</dbReference>
<keyword evidence="5 8" id="KW-0804">Transcription</keyword>
<dbReference type="InterPro" id="IPR006359">
    <property type="entry name" value="Tscrpt_elong_fac_GreA"/>
</dbReference>
<dbReference type="NCBIfam" id="NF001261">
    <property type="entry name" value="PRK00226.1-2"/>
    <property type="match status" value="1"/>
</dbReference>
<dbReference type="InterPro" id="IPR001437">
    <property type="entry name" value="Tscrpt_elong_fac_GreA/B_C"/>
</dbReference>
<evidence type="ECO:0000256" key="6">
    <source>
        <dbReference type="ARBA" id="ARBA00024916"/>
    </source>
</evidence>
<dbReference type="PANTHER" id="PTHR30437">
    <property type="entry name" value="TRANSCRIPTION ELONGATION FACTOR GREA"/>
    <property type="match status" value="1"/>
</dbReference>
<dbReference type="NCBIfam" id="NF001263">
    <property type="entry name" value="PRK00226.1-4"/>
    <property type="match status" value="1"/>
</dbReference>